<dbReference type="InterPro" id="IPR016181">
    <property type="entry name" value="Acyl_CoA_acyltransferase"/>
</dbReference>
<dbReference type="EMBL" id="CP007035">
    <property type="protein sequence ID" value="AHF14436.1"/>
    <property type="molecule type" value="Genomic_DNA"/>
</dbReference>
<dbReference type="OrthoDB" id="9792929at2"/>
<dbReference type="Gene3D" id="3.40.630.30">
    <property type="match status" value="1"/>
</dbReference>
<dbReference type="InterPro" id="IPR000182">
    <property type="entry name" value="GNAT_dom"/>
</dbReference>
<evidence type="ECO:0000256" key="1">
    <source>
        <dbReference type="ARBA" id="ARBA00022679"/>
    </source>
</evidence>
<dbReference type="RefSeq" id="WP_008583690.1">
    <property type="nucleotide sequence ID" value="NZ_CP007035.1"/>
</dbReference>
<dbReference type="eggNOG" id="COG0456">
    <property type="taxonomic scope" value="Bacteria"/>
</dbReference>
<accession>W0EZB8</accession>
<dbReference type="Pfam" id="PF00583">
    <property type="entry name" value="Acetyltransf_1"/>
    <property type="match status" value="1"/>
</dbReference>
<dbReference type="GO" id="GO:0016747">
    <property type="term" value="F:acyltransferase activity, transferring groups other than amino-acyl groups"/>
    <property type="evidence" value="ECO:0007669"/>
    <property type="project" value="InterPro"/>
</dbReference>
<keyword evidence="1 4" id="KW-0808">Transferase</keyword>
<feature type="domain" description="N-acetyltransferase" evidence="3">
    <location>
        <begin position="1"/>
        <end position="154"/>
    </location>
</feature>
<dbReference type="STRING" id="929713.NIASO_03055"/>
<keyword evidence="5" id="KW-1185">Reference proteome</keyword>
<sequence>MNIKRIQPAEATQVAPLFDEYRVFYKQPSDPALAEQFIETRLRNNESVIFGAFIESDGKQKAIGFTQLYPTYSSMRATKNWILNDLFVDPAYRKNGAGAALIRCAMNFAREDGAAFVQLETAFDNFTAQRLYEQTGFEQQQPDDAFLCYRINLI</sequence>
<dbReference type="PANTHER" id="PTHR43877:SF2">
    <property type="entry name" value="AMINOALKYLPHOSPHONATE N-ACETYLTRANSFERASE-RELATED"/>
    <property type="match status" value="1"/>
</dbReference>
<dbReference type="HOGENOM" id="CLU_013985_34_9_10"/>
<organism evidence="4 5">
    <name type="scientific">Niabella soli DSM 19437</name>
    <dbReference type="NCBI Taxonomy" id="929713"/>
    <lineage>
        <taxon>Bacteria</taxon>
        <taxon>Pseudomonadati</taxon>
        <taxon>Bacteroidota</taxon>
        <taxon>Chitinophagia</taxon>
        <taxon>Chitinophagales</taxon>
        <taxon>Chitinophagaceae</taxon>
        <taxon>Niabella</taxon>
    </lineage>
</organism>
<proteinExistence type="predicted"/>
<gene>
    <name evidence="4" type="ORF">NIASO_03055</name>
</gene>
<dbReference type="KEGG" id="nso:NIASO_03055"/>
<dbReference type="InterPro" id="IPR050832">
    <property type="entry name" value="Bact_Acetyltransf"/>
</dbReference>
<evidence type="ECO:0000313" key="5">
    <source>
        <dbReference type="Proteomes" id="UP000003586"/>
    </source>
</evidence>
<dbReference type="AlphaFoldDB" id="W0EZB8"/>
<dbReference type="PANTHER" id="PTHR43877">
    <property type="entry name" value="AMINOALKYLPHOSPHONATE N-ACETYLTRANSFERASE-RELATED-RELATED"/>
    <property type="match status" value="1"/>
</dbReference>
<keyword evidence="2" id="KW-0012">Acyltransferase</keyword>
<dbReference type="SUPFAM" id="SSF55729">
    <property type="entry name" value="Acyl-CoA N-acyltransferases (Nat)"/>
    <property type="match status" value="1"/>
</dbReference>
<name>W0EZB8_9BACT</name>
<dbReference type="PROSITE" id="PS51186">
    <property type="entry name" value="GNAT"/>
    <property type="match status" value="1"/>
</dbReference>
<evidence type="ECO:0000313" key="4">
    <source>
        <dbReference type="EMBL" id="AHF14436.1"/>
    </source>
</evidence>
<protein>
    <submittedName>
        <fullName evidence="4">N-acetyltransferase</fullName>
    </submittedName>
</protein>
<dbReference type="Proteomes" id="UP000003586">
    <property type="component" value="Chromosome"/>
</dbReference>
<dbReference type="CDD" id="cd04301">
    <property type="entry name" value="NAT_SF"/>
    <property type="match status" value="1"/>
</dbReference>
<evidence type="ECO:0000256" key="2">
    <source>
        <dbReference type="ARBA" id="ARBA00023315"/>
    </source>
</evidence>
<reference evidence="4 5" key="1">
    <citation type="submission" date="2013-12" db="EMBL/GenBank/DDBJ databases">
        <authorList>
            <consortium name="DOE Joint Genome Institute"/>
            <person name="Eisen J."/>
            <person name="Huntemann M."/>
            <person name="Han J."/>
            <person name="Chen A."/>
            <person name="Kyrpides N."/>
            <person name="Mavromatis K."/>
            <person name="Markowitz V."/>
            <person name="Palaniappan K."/>
            <person name="Ivanova N."/>
            <person name="Schaumberg A."/>
            <person name="Pati A."/>
            <person name="Liolios K."/>
            <person name="Nordberg H.P."/>
            <person name="Cantor M.N."/>
            <person name="Hua S.X."/>
            <person name="Woyke T."/>
        </authorList>
    </citation>
    <scope>NUCLEOTIDE SEQUENCE [LARGE SCALE GENOMIC DNA]</scope>
    <source>
        <strain evidence="5">DSM 19437</strain>
    </source>
</reference>
<evidence type="ECO:0000259" key="3">
    <source>
        <dbReference type="PROSITE" id="PS51186"/>
    </source>
</evidence>